<keyword evidence="5" id="KW-0378">Hydrolase</keyword>
<evidence type="ECO:0000259" key="7">
    <source>
        <dbReference type="Pfam" id="PF00933"/>
    </source>
</evidence>
<dbReference type="SUPFAM" id="SSF52279">
    <property type="entry name" value="Beta-D-glucan exohydrolase, C-terminal domain"/>
    <property type="match status" value="1"/>
</dbReference>
<keyword evidence="4" id="KW-0732">Signal</keyword>
<feature type="domain" description="Glycoside hydrolase family 3 C-terminal" evidence="8">
    <location>
        <begin position="498"/>
        <end position="730"/>
    </location>
</feature>
<dbReference type="PANTHER" id="PTHR30620">
    <property type="entry name" value="PERIPLASMIC BETA-GLUCOSIDASE-RELATED"/>
    <property type="match status" value="1"/>
</dbReference>
<dbReference type="Pfam" id="PF01915">
    <property type="entry name" value="Glyco_hydro_3_C"/>
    <property type="match status" value="1"/>
</dbReference>
<evidence type="ECO:0000256" key="6">
    <source>
        <dbReference type="ARBA" id="ARBA00023295"/>
    </source>
</evidence>
<dbReference type="Proteomes" id="UP000033536">
    <property type="component" value="Unassembled WGS sequence"/>
</dbReference>
<dbReference type="InterPro" id="IPR036881">
    <property type="entry name" value="Glyco_hydro_3_C_sf"/>
</dbReference>
<proteinExistence type="inferred from homology"/>
<dbReference type="Pfam" id="PF00933">
    <property type="entry name" value="Glyco_hydro_3"/>
    <property type="match status" value="1"/>
</dbReference>
<name>A0ABR5E6N5_LISSE</name>
<reference evidence="9 10" key="1">
    <citation type="submission" date="2015-02" db="EMBL/GenBank/DDBJ databases">
        <title>Sequencing of Listeria spp. dairy environmental strains.</title>
        <authorList>
            <person name="Muhterem-Uyar M."/>
            <person name="Wagner M."/>
            <person name="Schmitz-Esser S."/>
            <person name="Stessl B."/>
        </authorList>
    </citation>
    <scope>NUCLEOTIDE SEQUENCE [LARGE SCALE GENOMIC DNA]</scope>
    <source>
        <strain evidence="9 10">7KSM</strain>
    </source>
</reference>
<dbReference type="SUPFAM" id="SSF51445">
    <property type="entry name" value="(Trans)glycosidases"/>
    <property type="match status" value="1"/>
</dbReference>
<evidence type="ECO:0000256" key="3">
    <source>
        <dbReference type="ARBA" id="ARBA00012744"/>
    </source>
</evidence>
<sequence length="745" mass="82828">MKGASDLKKYTATDNETYVLIENENGATLGLAKDSAVEILESDGFAFKDLNKNGRLDPYEDWRLPMEERIADLVSQLPIEEIAGLMLYSGHQSVATTGRFAEMFAGTYDGLPLAENNQAKISDITDQQKTFLKEDRLRHVLLTAVEDTEAAVTWNNQMQAFVENLDFGIPINMSSDPRHTSEANTEFNAGSGGDISKWPEPLGLAATFNPDVVKQFGEIASLEYRALGITTALSPQVDIATEPRWMRFNGTFGEDGELSADMAKAYCEGFQNSDEGWGSESVNAMVKHWPGGGSGEAGRDAHYAYGKYAVYPGNNFDEHLKPFTDGAFKLDKTGSASAIMPYYTISYNQTPSNVGNGFNSYLIQNLLRGEYKYDGVVCTDWNITHDNHSMSQFISGKSWGVEEKTVEERHYQSILAGVDQFGGNNDLQPVLAAYEMGKEHFSEAVMRNRFEQSAHRLLRNIFQTGLFENPYLSLVKSEETCGNPAYMQAGFEAQKKSVVLLKNKTQVLPLAKKLKVYIPERTRPETFDWFGKKIPATKQFPVDKQIIGKFYELVEEPAEADFALVFIESPQSVAYTEQAGYLPISLQYRPYTAKLARETSIAGGDPLEELTNRTYKNKTNKTTNESDLDAVLATRKLMGDKPVIVCLDSANPTVVAEFETAVDGLLVHFSATTQALLTIISGETEPNGLLPFQMPASMDVVETQKEDVGHDMEPYTDELGHVYDFAYGLDFSGVIADERVRKYKK</sequence>
<evidence type="ECO:0000313" key="9">
    <source>
        <dbReference type="EMBL" id="KKD45399.1"/>
    </source>
</evidence>
<evidence type="ECO:0000256" key="1">
    <source>
        <dbReference type="ARBA" id="ARBA00000448"/>
    </source>
</evidence>
<evidence type="ECO:0000313" key="10">
    <source>
        <dbReference type="Proteomes" id="UP000033536"/>
    </source>
</evidence>
<accession>A0ABR5E6N5</accession>
<evidence type="ECO:0000259" key="8">
    <source>
        <dbReference type="Pfam" id="PF01915"/>
    </source>
</evidence>
<feature type="domain" description="Glycoside hydrolase family 3 N-terminal" evidence="7">
    <location>
        <begin position="124"/>
        <end position="419"/>
    </location>
</feature>
<comment type="caution">
    <text evidence="9">The sequence shown here is derived from an EMBL/GenBank/DDBJ whole genome shotgun (WGS) entry which is preliminary data.</text>
</comment>
<dbReference type="RefSeq" id="WP_046326349.1">
    <property type="nucleotide sequence ID" value="NZ_JAASVV010000003.1"/>
</dbReference>
<dbReference type="InterPro" id="IPR002772">
    <property type="entry name" value="Glyco_hydro_3_C"/>
</dbReference>
<gene>
    <name evidence="9" type="ORF">UQ68_09000</name>
</gene>
<keyword evidence="6" id="KW-0326">Glycosidase</keyword>
<dbReference type="InterPro" id="IPR017853">
    <property type="entry name" value="GH"/>
</dbReference>
<dbReference type="InterPro" id="IPR036962">
    <property type="entry name" value="Glyco_hydro_3_N_sf"/>
</dbReference>
<comment type="similarity">
    <text evidence="2">Belongs to the glycosyl hydrolase 3 family.</text>
</comment>
<organism evidence="9 10">
    <name type="scientific">Listeria seeligeri</name>
    <dbReference type="NCBI Taxonomy" id="1640"/>
    <lineage>
        <taxon>Bacteria</taxon>
        <taxon>Bacillati</taxon>
        <taxon>Bacillota</taxon>
        <taxon>Bacilli</taxon>
        <taxon>Bacillales</taxon>
        <taxon>Listeriaceae</taxon>
        <taxon>Listeria</taxon>
    </lineage>
</organism>
<dbReference type="PANTHER" id="PTHR30620:SF16">
    <property type="entry name" value="LYSOSOMAL BETA GLUCOSIDASE"/>
    <property type="match status" value="1"/>
</dbReference>
<dbReference type="EC" id="3.2.1.21" evidence="3"/>
<keyword evidence="10" id="KW-1185">Reference proteome</keyword>
<evidence type="ECO:0000256" key="2">
    <source>
        <dbReference type="ARBA" id="ARBA00005336"/>
    </source>
</evidence>
<comment type="catalytic activity">
    <reaction evidence="1">
        <text>Hydrolysis of terminal, non-reducing beta-D-glucosyl residues with release of beta-D-glucose.</text>
        <dbReference type="EC" id="3.2.1.21"/>
    </reaction>
</comment>
<dbReference type="EMBL" id="JYOM01000014">
    <property type="protein sequence ID" value="KKD45399.1"/>
    <property type="molecule type" value="Genomic_DNA"/>
</dbReference>
<dbReference type="Gene3D" id="3.20.20.300">
    <property type="entry name" value="Glycoside hydrolase, family 3, N-terminal domain"/>
    <property type="match status" value="1"/>
</dbReference>
<evidence type="ECO:0000256" key="5">
    <source>
        <dbReference type="ARBA" id="ARBA00022801"/>
    </source>
</evidence>
<dbReference type="PRINTS" id="PR00133">
    <property type="entry name" value="GLHYDRLASE3"/>
</dbReference>
<dbReference type="Gene3D" id="3.40.50.1700">
    <property type="entry name" value="Glycoside hydrolase family 3 C-terminal domain"/>
    <property type="match status" value="1"/>
</dbReference>
<dbReference type="InterPro" id="IPR051915">
    <property type="entry name" value="Cellulose_Degrad_GH3"/>
</dbReference>
<evidence type="ECO:0000256" key="4">
    <source>
        <dbReference type="ARBA" id="ARBA00022729"/>
    </source>
</evidence>
<dbReference type="InterPro" id="IPR001764">
    <property type="entry name" value="Glyco_hydro_3_N"/>
</dbReference>
<protein>
    <recommendedName>
        <fullName evidence="3">beta-glucosidase</fullName>
        <ecNumber evidence="3">3.2.1.21</ecNumber>
    </recommendedName>
</protein>